<accession>A0A1H4HHG7</accession>
<dbReference type="Pfam" id="PF08501">
    <property type="entry name" value="Shikimate_dh_N"/>
    <property type="match status" value="1"/>
</dbReference>
<comment type="pathway">
    <text evidence="1">Metabolic intermediate biosynthesis; chorismate biosynthesis; chorismate from D-erythrose 4-phosphate and phosphoenolpyruvate: step 4/7.</text>
</comment>
<protein>
    <submittedName>
        <fullName evidence="5">Shikimate dehydrogenase</fullName>
    </submittedName>
</protein>
<dbReference type="Gene3D" id="3.40.50.10860">
    <property type="entry name" value="Leucine Dehydrogenase, chain A, domain 1"/>
    <property type="match status" value="1"/>
</dbReference>
<dbReference type="SUPFAM" id="SSF51735">
    <property type="entry name" value="NAD(P)-binding Rossmann-fold domains"/>
    <property type="match status" value="1"/>
</dbReference>
<dbReference type="GO" id="GO:0005829">
    <property type="term" value="C:cytosol"/>
    <property type="evidence" value="ECO:0007669"/>
    <property type="project" value="TreeGrafter"/>
</dbReference>
<dbReference type="InterPro" id="IPR013708">
    <property type="entry name" value="Shikimate_DH-bd_N"/>
</dbReference>
<organism evidence="5 6">
    <name type="scientific">Pedobacter hartonius</name>
    <dbReference type="NCBI Taxonomy" id="425514"/>
    <lineage>
        <taxon>Bacteria</taxon>
        <taxon>Pseudomonadati</taxon>
        <taxon>Bacteroidota</taxon>
        <taxon>Sphingobacteriia</taxon>
        <taxon>Sphingobacteriales</taxon>
        <taxon>Sphingobacteriaceae</taxon>
        <taxon>Pedobacter</taxon>
    </lineage>
</organism>
<dbReference type="PANTHER" id="PTHR21089">
    <property type="entry name" value="SHIKIMATE DEHYDROGENASE"/>
    <property type="match status" value="1"/>
</dbReference>
<dbReference type="GO" id="GO:0019632">
    <property type="term" value="P:shikimate metabolic process"/>
    <property type="evidence" value="ECO:0007669"/>
    <property type="project" value="TreeGrafter"/>
</dbReference>
<dbReference type="InterPro" id="IPR022893">
    <property type="entry name" value="Shikimate_DH_fam"/>
</dbReference>
<evidence type="ECO:0000256" key="2">
    <source>
        <dbReference type="ARBA" id="ARBA00023002"/>
    </source>
</evidence>
<sequence length="249" mass="27899">MRTFGLIGFPLAHSFSKKYFTDQFEREGTTDCKYELFPMEDISSILPLITGQEDLEGLNVTIPHKVNVMPFLHELDDAARQIGAVNCISIRRQGNDTLLKGYNTDAFGFEESLKPYLKEHHTKALILGDGGAAKAVRYVLGKLNISYLTVVRTAVPDAVVYGDLNEDILGSHQLIINTTPLGTFPKVENAPDLPYHLLTAHHLAYDLVYNPEETEFLRRAKARGAAIKNGLEMLHLQADRSWMIWNSLA</sequence>
<evidence type="ECO:0000256" key="3">
    <source>
        <dbReference type="ARBA" id="ARBA00023141"/>
    </source>
</evidence>
<dbReference type="InterPro" id="IPR036291">
    <property type="entry name" value="NAD(P)-bd_dom_sf"/>
</dbReference>
<dbReference type="InterPro" id="IPR046346">
    <property type="entry name" value="Aminoacid_DH-like_N_sf"/>
</dbReference>
<dbReference type="CDD" id="cd01065">
    <property type="entry name" value="NAD_bind_Shikimate_DH"/>
    <property type="match status" value="1"/>
</dbReference>
<feature type="domain" description="Shikimate dehydrogenase substrate binding N-terminal" evidence="4">
    <location>
        <begin position="6"/>
        <end position="88"/>
    </location>
</feature>
<gene>
    <name evidence="5" type="ORF">SAMN05443550_1195</name>
</gene>
<dbReference type="Gene3D" id="3.40.50.720">
    <property type="entry name" value="NAD(P)-binding Rossmann-like Domain"/>
    <property type="match status" value="1"/>
</dbReference>
<dbReference type="PANTHER" id="PTHR21089:SF1">
    <property type="entry name" value="BIFUNCTIONAL 3-DEHYDROQUINATE DEHYDRATASE_SHIKIMATE DEHYDROGENASE, CHLOROPLASTIC"/>
    <property type="match status" value="1"/>
</dbReference>
<dbReference type="GO" id="GO:0009073">
    <property type="term" value="P:aromatic amino acid family biosynthetic process"/>
    <property type="evidence" value="ECO:0007669"/>
    <property type="project" value="UniProtKB-KW"/>
</dbReference>
<dbReference type="RefSeq" id="WP_090560030.1">
    <property type="nucleotide sequence ID" value="NZ_FNRA01000019.1"/>
</dbReference>
<dbReference type="EMBL" id="FNRA01000019">
    <property type="protein sequence ID" value="SEB21254.1"/>
    <property type="molecule type" value="Genomic_DNA"/>
</dbReference>
<evidence type="ECO:0000259" key="4">
    <source>
        <dbReference type="Pfam" id="PF08501"/>
    </source>
</evidence>
<evidence type="ECO:0000256" key="1">
    <source>
        <dbReference type="ARBA" id="ARBA00004871"/>
    </source>
</evidence>
<dbReference type="GO" id="GO:0009423">
    <property type="term" value="P:chorismate biosynthetic process"/>
    <property type="evidence" value="ECO:0007669"/>
    <property type="project" value="TreeGrafter"/>
</dbReference>
<dbReference type="GO" id="GO:0050661">
    <property type="term" value="F:NADP binding"/>
    <property type="evidence" value="ECO:0007669"/>
    <property type="project" value="TreeGrafter"/>
</dbReference>
<evidence type="ECO:0000313" key="6">
    <source>
        <dbReference type="Proteomes" id="UP000198850"/>
    </source>
</evidence>
<keyword evidence="3" id="KW-0057">Aromatic amino acid biosynthesis</keyword>
<evidence type="ECO:0000313" key="5">
    <source>
        <dbReference type="EMBL" id="SEB21254.1"/>
    </source>
</evidence>
<dbReference type="Proteomes" id="UP000198850">
    <property type="component" value="Unassembled WGS sequence"/>
</dbReference>
<dbReference type="AlphaFoldDB" id="A0A1H4HHG7"/>
<name>A0A1H4HHG7_9SPHI</name>
<dbReference type="GO" id="GO:0004764">
    <property type="term" value="F:shikimate 3-dehydrogenase (NADP+) activity"/>
    <property type="evidence" value="ECO:0007669"/>
    <property type="project" value="InterPro"/>
</dbReference>
<keyword evidence="6" id="KW-1185">Reference proteome</keyword>
<proteinExistence type="predicted"/>
<keyword evidence="2" id="KW-0560">Oxidoreductase</keyword>
<dbReference type="OrthoDB" id="9792692at2"/>
<reference evidence="5 6" key="1">
    <citation type="submission" date="2016-10" db="EMBL/GenBank/DDBJ databases">
        <authorList>
            <person name="de Groot N.N."/>
        </authorList>
    </citation>
    <scope>NUCLEOTIDE SEQUENCE [LARGE SCALE GENOMIC DNA]</scope>
    <source>
        <strain evidence="5 6">DSM 19033</strain>
    </source>
</reference>
<dbReference type="STRING" id="425514.SAMN05443550_1195"/>
<keyword evidence="3" id="KW-0028">Amino-acid biosynthesis</keyword>
<dbReference type="SUPFAM" id="SSF53223">
    <property type="entry name" value="Aminoacid dehydrogenase-like, N-terminal domain"/>
    <property type="match status" value="1"/>
</dbReference>